<feature type="non-terminal residue" evidence="1">
    <location>
        <position position="107"/>
    </location>
</feature>
<organism evidence="1 2">
    <name type="scientific">Cryptolaemus montrouzieri</name>
    <dbReference type="NCBI Taxonomy" id="559131"/>
    <lineage>
        <taxon>Eukaryota</taxon>
        <taxon>Metazoa</taxon>
        <taxon>Ecdysozoa</taxon>
        <taxon>Arthropoda</taxon>
        <taxon>Hexapoda</taxon>
        <taxon>Insecta</taxon>
        <taxon>Pterygota</taxon>
        <taxon>Neoptera</taxon>
        <taxon>Endopterygota</taxon>
        <taxon>Coleoptera</taxon>
        <taxon>Polyphaga</taxon>
        <taxon>Cucujiformia</taxon>
        <taxon>Coccinelloidea</taxon>
        <taxon>Coccinellidae</taxon>
        <taxon>Scymninae</taxon>
        <taxon>Scymnini</taxon>
        <taxon>Cryptolaemus</taxon>
    </lineage>
</organism>
<accession>A0ABD2PB36</accession>
<dbReference type="AlphaFoldDB" id="A0ABD2PB36"/>
<evidence type="ECO:0000313" key="1">
    <source>
        <dbReference type="EMBL" id="KAL3287966.1"/>
    </source>
</evidence>
<sequence>MADLLANEGRLLPNFPKIKGGLQELWQEYKKIIGKKWMEEFWNLAGYKENVYFEYFKFLDSGAKGWFHDMDRSRRLSITLNRIVSGHCSVPAHLCKIRITDSPLSSS</sequence>
<protein>
    <submittedName>
        <fullName evidence="1">Uncharacterized protein</fullName>
    </submittedName>
</protein>
<evidence type="ECO:0000313" key="2">
    <source>
        <dbReference type="Proteomes" id="UP001516400"/>
    </source>
</evidence>
<name>A0ABD2PB36_9CUCU</name>
<comment type="caution">
    <text evidence="1">The sequence shown here is derived from an EMBL/GenBank/DDBJ whole genome shotgun (WGS) entry which is preliminary data.</text>
</comment>
<gene>
    <name evidence="1" type="ORF">HHI36_002422</name>
</gene>
<dbReference type="EMBL" id="JABFTP020000185">
    <property type="protein sequence ID" value="KAL3287966.1"/>
    <property type="molecule type" value="Genomic_DNA"/>
</dbReference>
<keyword evidence="2" id="KW-1185">Reference proteome</keyword>
<dbReference type="Proteomes" id="UP001516400">
    <property type="component" value="Unassembled WGS sequence"/>
</dbReference>
<proteinExistence type="predicted"/>
<reference evidence="1 2" key="1">
    <citation type="journal article" date="2021" name="BMC Biol.">
        <title>Horizontally acquired antibacterial genes associated with adaptive radiation of ladybird beetles.</title>
        <authorList>
            <person name="Li H.S."/>
            <person name="Tang X.F."/>
            <person name="Huang Y.H."/>
            <person name="Xu Z.Y."/>
            <person name="Chen M.L."/>
            <person name="Du X.Y."/>
            <person name="Qiu B.Y."/>
            <person name="Chen P.T."/>
            <person name="Zhang W."/>
            <person name="Slipinski A."/>
            <person name="Escalona H.E."/>
            <person name="Waterhouse R.M."/>
            <person name="Zwick A."/>
            <person name="Pang H."/>
        </authorList>
    </citation>
    <scope>NUCLEOTIDE SEQUENCE [LARGE SCALE GENOMIC DNA]</scope>
    <source>
        <strain evidence="1">SYSU2018</strain>
    </source>
</reference>